<dbReference type="InterPro" id="IPR013078">
    <property type="entry name" value="His_Pase_superF_clade-1"/>
</dbReference>
<gene>
    <name evidence="1" type="ORF">QQX02_10495</name>
</gene>
<dbReference type="Proteomes" id="UP001172708">
    <property type="component" value="Unassembled WGS sequence"/>
</dbReference>
<dbReference type="InterPro" id="IPR050275">
    <property type="entry name" value="PGM_Phosphatase"/>
</dbReference>
<dbReference type="GO" id="GO:0016787">
    <property type="term" value="F:hydrolase activity"/>
    <property type="evidence" value="ECO:0007669"/>
    <property type="project" value="UniProtKB-KW"/>
</dbReference>
<dbReference type="Pfam" id="PF00300">
    <property type="entry name" value="His_Phos_1"/>
    <property type="match status" value="1"/>
</dbReference>
<name>A0ABT8GIU1_9MICO</name>
<dbReference type="PANTHER" id="PTHR48100">
    <property type="entry name" value="BROAD-SPECIFICITY PHOSPHATASE YOR283W-RELATED"/>
    <property type="match status" value="1"/>
</dbReference>
<dbReference type="InterPro" id="IPR001345">
    <property type="entry name" value="PG/BPGM_mutase_AS"/>
</dbReference>
<dbReference type="PANTHER" id="PTHR48100:SF62">
    <property type="entry name" value="GLUCOSYL-3-PHOSPHOGLYCERATE PHOSPHATASE"/>
    <property type="match status" value="1"/>
</dbReference>
<dbReference type="EC" id="3.1.3.-" evidence="1"/>
<dbReference type="SMART" id="SM00855">
    <property type="entry name" value="PGAM"/>
    <property type="match status" value="1"/>
</dbReference>
<comment type="caution">
    <text evidence="1">The sequence shown here is derived from an EMBL/GenBank/DDBJ whole genome shotgun (WGS) entry which is preliminary data.</text>
</comment>
<evidence type="ECO:0000313" key="2">
    <source>
        <dbReference type="Proteomes" id="UP001172708"/>
    </source>
</evidence>
<keyword evidence="1" id="KW-0378">Hydrolase</keyword>
<dbReference type="Gene3D" id="3.40.50.1240">
    <property type="entry name" value="Phosphoglycerate mutase-like"/>
    <property type="match status" value="1"/>
</dbReference>
<reference evidence="1" key="1">
    <citation type="submission" date="2023-06" db="EMBL/GenBank/DDBJ databases">
        <title>Egi l300058.</title>
        <authorList>
            <person name="Gao L."/>
            <person name="Fang B.-Z."/>
            <person name="Li W.-J."/>
        </authorList>
    </citation>
    <scope>NUCLEOTIDE SEQUENCE</scope>
    <source>
        <strain evidence="1">EGI L300058</strain>
    </source>
</reference>
<proteinExistence type="predicted"/>
<keyword evidence="2" id="KW-1185">Reference proteome</keyword>
<dbReference type="EMBL" id="JAUHQA010000001">
    <property type="protein sequence ID" value="MDN4481353.1"/>
    <property type="molecule type" value="Genomic_DNA"/>
</dbReference>
<accession>A0ABT8GIU1</accession>
<sequence>MDVFVVRHGQTEWNVKGLLQGSSDVELTDAGHAQAAATAQALAGLLGSETTIVTSPLVRARDTADAIAGAIGAAVEVDARLRERAYGAWEGITPEERESGWPEEVLAWRKYGSADVPGFEHHDTVRARMVEALEEWAERAPATLLVVSHGSSARVGMQGLIGLSLDHRTLGNLGNAAWSRLTRRDRGDWTLERHNVTPETLGERS</sequence>
<dbReference type="InterPro" id="IPR029033">
    <property type="entry name" value="His_PPase_superfam"/>
</dbReference>
<dbReference type="RefSeq" id="WP_301142953.1">
    <property type="nucleotide sequence ID" value="NZ_JAUHQA010000001.1"/>
</dbReference>
<organism evidence="1 2">
    <name type="scientific">Demequina muriae</name>
    <dbReference type="NCBI Taxonomy" id="3051664"/>
    <lineage>
        <taxon>Bacteria</taxon>
        <taxon>Bacillati</taxon>
        <taxon>Actinomycetota</taxon>
        <taxon>Actinomycetes</taxon>
        <taxon>Micrococcales</taxon>
        <taxon>Demequinaceae</taxon>
        <taxon>Demequina</taxon>
    </lineage>
</organism>
<evidence type="ECO:0000313" key="1">
    <source>
        <dbReference type="EMBL" id="MDN4481353.1"/>
    </source>
</evidence>
<dbReference type="SUPFAM" id="SSF53254">
    <property type="entry name" value="Phosphoglycerate mutase-like"/>
    <property type="match status" value="1"/>
</dbReference>
<dbReference type="CDD" id="cd07067">
    <property type="entry name" value="HP_PGM_like"/>
    <property type="match status" value="1"/>
</dbReference>
<dbReference type="PROSITE" id="PS00175">
    <property type="entry name" value="PG_MUTASE"/>
    <property type="match status" value="1"/>
</dbReference>
<protein>
    <submittedName>
        <fullName evidence="1">Histidine phosphatase family protein</fullName>
        <ecNumber evidence="1">3.1.3.-</ecNumber>
    </submittedName>
</protein>